<name>X1RF95_9ZZZZ</name>
<accession>X1RF95</accession>
<evidence type="ECO:0000313" key="1">
    <source>
        <dbReference type="EMBL" id="GAI54264.1"/>
    </source>
</evidence>
<reference evidence="1" key="1">
    <citation type="journal article" date="2014" name="Front. Microbiol.">
        <title>High frequency of phylogenetically diverse reductive dehalogenase-homologous genes in deep subseafloor sedimentary metagenomes.</title>
        <authorList>
            <person name="Kawai M."/>
            <person name="Futagami T."/>
            <person name="Toyoda A."/>
            <person name="Takaki Y."/>
            <person name="Nishi S."/>
            <person name="Hori S."/>
            <person name="Arai W."/>
            <person name="Tsubouchi T."/>
            <person name="Morono Y."/>
            <person name="Uchiyama I."/>
            <person name="Ito T."/>
            <person name="Fujiyama A."/>
            <person name="Inagaki F."/>
            <person name="Takami H."/>
        </authorList>
    </citation>
    <scope>NUCLEOTIDE SEQUENCE</scope>
    <source>
        <strain evidence="1">Expedition CK06-06</strain>
    </source>
</reference>
<gene>
    <name evidence="1" type="ORF">S06H3_64546</name>
</gene>
<comment type="caution">
    <text evidence="1">The sequence shown here is derived from an EMBL/GenBank/DDBJ whole genome shotgun (WGS) entry which is preliminary data.</text>
</comment>
<proteinExistence type="predicted"/>
<protein>
    <submittedName>
        <fullName evidence="1">Uncharacterized protein</fullName>
    </submittedName>
</protein>
<dbReference type="EMBL" id="BARV01043149">
    <property type="protein sequence ID" value="GAI54264.1"/>
    <property type="molecule type" value="Genomic_DNA"/>
</dbReference>
<feature type="non-terminal residue" evidence="1">
    <location>
        <position position="1"/>
    </location>
</feature>
<organism evidence="1">
    <name type="scientific">marine sediment metagenome</name>
    <dbReference type="NCBI Taxonomy" id="412755"/>
    <lineage>
        <taxon>unclassified sequences</taxon>
        <taxon>metagenomes</taxon>
        <taxon>ecological metagenomes</taxon>
    </lineage>
</organism>
<sequence length="36" mass="4151">SGYKVIKLTAEEMERTPAQSVVDYSKYNQNLSQPFQ</sequence>
<dbReference type="AlphaFoldDB" id="X1RF95"/>